<accession>A0AAV4XL67</accession>
<dbReference type="EMBL" id="BPLR01000585">
    <property type="protein sequence ID" value="GIY95847.1"/>
    <property type="molecule type" value="Genomic_DNA"/>
</dbReference>
<reference evidence="1 2" key="1">
    <citation type="submission" date="2021-06" db="EMBL/GenBank/DDBJ databases">
        <title>Caerostris extrusa draft genome.</title>
        <authorList>
            <person name="Kono N."/>
            <person name="Arakawa K."/>
        </authorList>
    </citation>
    <scope>NUCLEOTIDE SEQUENCE [LARGE SCALE GENOMIC DNA]</scope>
</reference>
<evidence type="ECO:0000313" key="1">
    <source>
        <dbReference type="EMBL" id="GIY95847.1"/>
    </source>
</evidence>
<comment type="caution">
    <text evidence="1">The sequence shown here is derived from an EMBL/GenBank/DDBJ whole genome shotgun (WGS) entry which is preliminary data.</text>
</comment>
<sequence length="88" mass="9526">MSHFKPHISQPVACALGDTDQTTKQLVPHKSPFSPSRNLAPTFCRPSLQPPTSPAQPSHLCQFRGCSIAHTFLGKLETSCNESHCGTP</sequence>
<keyword evidence="2" id="KW-1185">Reference proteome</keyword>
<proteinExistence type="predicted"/>
<name>A0AAV4XL67_CAEEX</name>
<dbReference type="Proteomes" id="UP001054945">
    <property type="component" value="Unassembled WGS sequence"/>
</dbReference>
<dbReference type="AlphaFoldDB" id="A0AAV4XL67"/>
<organism evidence="1 2">
    <name type="scientific">Caerostris extrusa</name>
    <name type="common">Bark spider</name>
    <name type="synonym">Caerostris bankana</name>
    <dbReference type="NCBI Taxonomy" id="172846"/>
    <lineage>
        <taxon>Eukaryota</taxon>
        <taxon>Metazoa</taxon>
        <taxon>Ecdysozoa</taxon>
        <taxon>Arthropoda</taxon>
        <taxon>Chelicerata</taxon>
        <taxon>Arachnida</taxon>
        <taxon>Araneae</taxon>
        <taxon>Araneomorphae</taxon>
        <taxon>Entelegynae</taxon>
        <taxon>Araneoidea</taxon>
        <taxon>Araneidae</taxon>
        <taxon>Caerostris</taxon>
    </lineage>
</organism>
<gene>
    <name evidence="1" type="ORF">CEXT_789451</name>
</gene>
<protein>
    <submittedName>
        <fullName evidence="1">Uncharacterized protein</fullName>
    </submittedName>
</protein>
<evidence type="ECO:0000313" key="2">
    <source>
        <dbReference type="Proteomes" id="UP001054945"/>
    </source>
</evidence>